<keyword evidence="10" id="KW-0648">Protein biosynthesis</keyword>
<accession>A0A9P8MVN8</accession>
<evidence type="ECO:0000256" key="8">
    <source>
        <dbReference type="ARBA" id="ARBA00022741"/>
    </source>
</evidence>
<dbReference type="Gene3D" id="3.40.50.800">
    <property type="entry name" value="Anticodon-binding domain"/>
    <property type="match status" value="1"/>
</dbReference>
<dbReference type="Gene3D" id="3.30.720.200">
    <property type="match status" value="1"/>
</dbReference>
<comment type="caution">
    <text evidence="17">The sequence shown here is derived from an EMBL/GenBank/DDBJ whole genome shotgun (WGS) entry which is preliminary data.</text>
</comment>
<keyword evidence="11" id="KW-0030">Aminoacyl-tRNA synthetase</keyword>
<dbReference type="Gene3D" id="2.30.130.10">
    <property type="entry name" value="PUA domain"/>
    <property type="match status" value="1"/>
</dbReference>
<dbReference type="InterPro" id="IPR002478">
    <property type="entry name" value="PUA"/>
</dbReference>
<evidence type="ECO:0000256" key="3">
    <source>
        <dbReference type="ARBA" id="ARBA00011738"/>
    </source>
</evidence>
<dbReference type="PANTHER" id="PTHR10745:SF0">
    <property type="entry name" value="GLYCINE--TRNA LIGASE"/>
    <property type="match status" value="1"/>
</dbReference>
<evidence type="ECO:0000256" key="11">
    <source>
        <dbReference type="ARBA" id="ARBA00023146"/>
    </source>
</evidence>
<dbReference type="SUPFAM" id="SSF55681">
    <property type="entry name" value="Class II aaRS and biotin synthetases"/>
    <property type="match status" value="1"/>
</dbReference>
<dbReference type="InterPro" id="IPR001048">
    <property type="entry name" value="Asp/Glu/Uridylate_kinase"/>
</dbReference>
<evidence type="ECO:0000256" key="9">
    <source>
        <dbReference type="ARBA" id="ARBA00022840"/>
    </source>
</evidence>
<dbReference type="InterPro" id="IPR015947">
    <property type="entry name" value="PUA-like_sf"/>
</dbReference>
<dbReference type="SUPFAM" id="SSF52954">
    <property type="entry name" value="Class II aaRS ABD-related"/>
    <property type="match status" value="1"/>
</dbReference>
<comment type="subunit">
    <text evidence="3">Homodimer.</text>
</comment>
<feature type="domain" description="Aminoacyl-transfer RNA synthetases class-II family profile" evidence="16">
    <location>
        <begin position="595"/>
        <end position="993"/>
    </location>
</feature>
<dbReference type="GO" id="GO:0004820">
    <property type="term" value="F:glycine-tRNA ligase activity"/>
    <property type="evidence" value="ECO:0007669"/>
    <property type="project" value="UniProtKB-EC"/>
</dbReference>
<keyword evidence="17" id="KW-0418">Kinase</keyword>
<sequence>MPVQQEPLAETADEARLAQAQASTMKRPRALTVVIKLGTSSIVDEQTHEPLLPILTLIVDTAVKLRKNGHRVVIVSSGAIGVGLRRMDIDKRPKHLAQLQALAAIGQCRLISLWDSLFGHLSQPIAQILLTRNDIADRTRYINAQNTFNQLMETGVIPIVNENDTLAVSEIKFGDNDTLSAITAAMIHADMLFLMTDVDCLYDKNPRSHPDARPIEVVKDISDLEADVSSAGSALGTGGMSTKIVAAKLGTLAGVTTIITRSSNPGNILAIVRYLTRANSDDEAADVAEVPAPPLHTRFLPSNEPIQDRYFWLLHTPNPHGTIYIDAGCHRALLDKAGLLPVGVVDVQGQFAQQEVRWEGLAQEVGRALVNYAAPEIKRIMGHQSVEIGGILGYADSEPSLVAARPHLRGPTPPTLCLHRRRLAASPKLGKYQTPGFKRTTPRAAMTSTATTLKGQPLDKAVLDAILRRRLFYTPSFEIYGGVGGLYDYGPPGCSLQANIVDLWRKHFILEEDMLEVDCTVLTPHNVLKTSGHVDKFADWMCKDPKNGDILRADHFVEAVLEARLNGDKEARGQKVEEKDDPKKKKKKTKAEAVKLDDALVKEYEEVLARIDNYDGPELGQLIKKYDLKNPATGVMPSDPVAFNLMFQTSIGPSSNLPGYLRPETAQGQFLNFAKLLDFNQGQMPFASASIGKSYRNEISPRAGLLRVREFLMAEIEHFVDPQGGKKHSRFHEVEHIELVLLDRDTQLAGKTTTRKIAIGRAVKEGLVDNETLGYFLARIHLFLERIGVDLSKMRFRQHMQNEMAHYACDCWDAELFTTSGWVECVGCADRSAYDLSVHAKKTGAPLVVRERREEPLVFDEWQVDIEMKKFGPMFKKNAKAVETALLATSQEQREKLAKELGKAGKITLEVPGVENGKVDLGSDSIKIEFRKRVENTREFTPNVIEPSFGIGRILYALIEHNFWTRAIDTGDEARSVLSFPPAVAPIKVLLVPLSSSPEFKPIIKKLSQKLRNLGVSNRVDDSSASIGKRYSRNDELGTPLGITVDFQTVQDGTITLRDRDSTSQVRADEGRILEAIKSIVDGAKDWKKVASELPKFEGQEVEVAAR</sequence>
<dbReference type="Gene3D" id="3.30.40.230">
    <property type="match status" value="1"/>
</dbReference>
<evidence type="ECO:0000256" key="15">
    <source>
        <dbReference type="SAM" id="MobiDB-lite"/>
    </source>
</evidence>
<dbReference type="AlphaFoldDB" id="A0A9P8MVN8"/>
<comment type="similarity">
    <text evidence="2">Belongs to the class-II aminoacyl-tRNA synthetase family.</text>
</comment>
<dbReference type="SUPFAM" id="SSF88697">
    <property type="entry name" value="PUA domain-like"/>
    <property type="match status" value="1"/>
</dbReference>
<keyword evidence="8" id="KW-0547">Nucleotide-binding</keyword>
<dbReference type="Pfam" id="PF03129">
    <property type="entry name" value="HGTP_anticodon"/>
    <property type="match status" value="1"/>
</dbReference>
<evidence type="ECO:0000256" key="1">
    <source>
        <dbReference type="ARBA" id="ARBA00004496"/>
    </source>
</evidence>
<dbReference type="CDD" id="cd00858">
    <property type="entry name" value="GlyRS_anticodon"/>
    <property type="match status" value="1"/>
</dbReference>
<dbReference type="InterPro" id="IPR005715">
    <property type="entry name" value="Glu_5kinase/COase_Synthase"/>
</dbReference>
<dbReference type="InterPro" id="IPR041739">
    <property type="entry name" value="G5K_ProB"/>
</dbReference>
<dbReference type="OrthoDB" id="57698at2759"/>
<dbReference type="FunFam" id="3.30.930.10:FF:000010">
    <property type="entry name" value="Glycyl-tRNA synthetase 1"/>
    <property type="match status" value="1"/>
</dbReference>
<dbReference type="GO" id="GO:0070150">
    <property type="term" value="P:mitochondrial glycyl-tRNA aminoacylation"/>
    <property type="evidence" value="ECO:0007669"/>
    <property type="project" value="TreeGrafter"/>
</dbReference>
<protein>
    <recommendedName>
        <fullName evidence="4">glycine--tRNA ligase</fullName>
        <ecNumber evidence="4">6.1.1.14</ecNumber>
    </recommendedName>
    <alternativeName>
        <fullName evidence="12">Diadenosine tetraphosphate synthetase</fullName>
    </alternativeName>
</protein>
<dbReference type="PROSITE" id="PS50862">
    <property type="entry name" value="AA_TRNA_LIGASE_II"/>
    <property type="match status" value="1"/>
</dbReference>
<dbReference type="InterPro" id="IPR004154">
    <property type="entry name" value="Anticodon-bd"/>
</dbReference>
<dbReference type="CDD" id="cd04242">
    <property type="entry name" value="AAK_G5K_ProB"/>
    <property type="match status" value="1"/>
</dbReference>
<dbReference type="GO" id="GO:0005739">
    <property type="term" value="C:mitochondrion"/>
    <property type="evidence" value="ECO:0007669"/>
    <property type="project" value="TreeGrafter"/>
</dbReference>
<dbReference type="InterPro" id="IPR045864">
    <property type="entry name" value="aa-tRNA-synth_II/BPL/LPL"/>
</dbReference>
<dbReference type="Gene3D" id="3.30.930.10">
    <property type="entry name" value="Bira Bifunctional Protein, Domain 2"/>
    <property type="match status" value="1"/>
</dbReference>
<dbReference type="NCBIfam" id="TIGR00389">
    <property type="entry name" value="glyS_dimeric"/>
    <property type="match status" value="1"/>
</dbReference>
<dbReference type="PROSITE" id="PS50890">
    <property type="entry name" value="PUA"/>
    <property type="match status" value="1"/>
</dbReference>
<dbReference type="HAMAP" id="MF_00456">
    <property type="entry name" value="ProB"/>
    <property type="match status" value="1"/>
</dbReference>
<keyword evidence="9" id="KW-0067">ATP-binding</keyword>
<evidence type="ECO:0000256" key="13">
    <source>
        <dbReference type="ARBA" id="ARBA00051967"/>
    </source>
</evidence>
<dbReference type="InterPro" id="IPR036621">
    <property type="entry name" value="Anticodon-bd_dom_sf"/>
</dbReference>
<name>A0A9P8MVN8_9HYPO</name>
<keyword evidence="18" id="KW-1185">Reference proteome</keyword>
<dbReference type="InterPro" id="IPR033731">
    <property type="entry name" value="GlyRS-like_core"/>
</dbReference>
<dbReference type="InterPro" id="IPR002315">
    <property type="entry name" value="tRNA-synt_gly"/>
</dbReference>
<evidence type="ECO:0000256" key="12">
    <source>
        <dbReference type="ARBA" id="ARBA00030057"/>
    </source>
</evidence>
<dbReference type="FunFam" id="3.30.720.200:FF:000001">
    <property type="entry name" value="Glycine--tRNA ligase 2"/>
    <property type="match status" value="1"/>
</dbReference>
<dbReference type="Gene3D" id="3.40.1160.10">
    <property type="entry name" value="Acetylglutamate kinase-like"/>
    <property type="match status" value="2"/>
</dbReference>
<dbReference type="CDD" id="cd00774">
    <property type="entry name" value="GlyRS-like_core"/>
    <property type="match status" value="1"/>
</dbReference>
<dbReference type="SUPFAM" id="SSF53633">
    <property type="entry name" value="Carbamate kinase-like"/>
    <property type="match status" value="1"/>
</dbReference>
<dbReference type="GO" id="GO:1901607">
    <property type="term" value="P:alpha-amino acid biosynthetic process"/>
    <property type="evidence" value="ECO:0007669"/>
    <property type="project" value="UniProtKB-ARBA"/>
</dbReference>
<dbReference type="FunFam" id="3.30.40.230:FF:000002">
    <property type="entry name" value="Glycyl-tRNA synthetase 1"/>
    <property type="match status" value="1"/>
</dbReference>
<feature type="compositionally biased region" description="Basic and acidic residues" evidence="15">
    <location>
        <begin position="569"/>
        <end position="583"/>
    </location>
</feature>
<dbReference type="FunFam" id="3.40.1160.10:FF:000020">
    <property type="entry name" value="Glutamate 5-kinase"/>
    <property type="match status" value="1"/>
</dbReference>
<dbReference type="GO" id="GO:0003723">
    <property type="term" value="F:RNA binding"/>
    <property type="evidence" value="ECO:0007669"/>
    <property type="project" value="InterPro"/>
</dbReference>
<comment type="catalytic activity">
    <reaction evidence="13">
        <text>2 ATP + H(+) = P(1),P(4)-bis(5'-adenosyl) tetraphosphate + diphosphate</text>
        <dbReference type="Rhea" id="RHEA:34935"/>
        <dbReference type="ChEBI" id="CHEBI:15378"/>
        <dbReference type="ChEBI" id="CHEBI:30616"/>
        <dbReference type="ChEBI" id="CHEBI:33019"/>
        <dbReference type="ChEBI" id="CHEBI:58141"/>
    </reaction>
</comment>
<evidence type="ECO:0000256" key="5">
    <source>
        <dbReference type="ARBA" id="ARBA00022490"/>
    </source>
</evidence>
<dbReference type="FunFam" id="3.40.50.800:FF:000004">
    <property type="entry name" value="Glycine--tRNA ligase 2"/>
    <property type="match status" value="1"/>
</dbReference>
<evidence type="ECO:0000256" key="10">
    <source>
        <dbReference type="ARBA" id="ARBA00022917"/>
    </source>
</evidence>
<evidence type="ECO:0000259" key="16">
    <source>
        <dbReference type="PROSITE" id="PS50862"/>
    </source>
</evidence>
<dbReference type="Proteomes" id="UP000824596">
    <property type="component" value="Unassembled WGS sequence"/>
</dbReference>
<keyword evidence="7" id="KW-0808">Transferase</keyword>
<keyword evidence="6" id="KW-0436">Ligase</keyword>
<evidence type="ECO:0000256" key="4">
    <source>
        <dbReference type="ARBA" id="ARBA00012829"/>
    </source>
</evidence>
<dbReference type="PRINTS" id="PR01043">
    <property type="entry name" value="TRNASYNTHGLY"/>
</dbReference>
<dbReference type="PANTHER" id="PTHR10745">
    <property type="entry name" value="GLYCYL-TRNA SYNTHETASE/DNA POLYMERASE SUBUNIT GAMMA-2"/>
    <property type="match status" value="1"/>
</dbReference>
<dbReference type="EC" id="6.1.1.14" evidence="4"/>
<dbReference type="InterPro" id="IPR006195">
    <property type="entry name" value="aa-tRNA-synth_II"/>
</dbReference>
<dbReference type="InterPro" id="IPR019797">
    <property type="entry name" value="Glutamate_5-kinase_CS"/>
</dbReference>
<evidence type="ECO:0000256" key="7">
    <source>
        <dbReference type="ARBA" id="ARBA00022679"/>
    </source>
</evidence>
<dbReference type="GO" id="GO:0005524">
    <property type="term" value="F:ATP binding"/>
    <property type="evidence" value="ECO:0007669"/>
    <property type="project" value="UniProtKB-KW"/>
</dbReference>
<organism evidence="17 18">
    <name type="scientific">Hirsutella rhossiliensis</name>
    <dbReference type="NCBI Taxonomy" id="111463"/>
    <lineage>
        <taxon>Eukaryota</taxon>
        <taxon>Fungi</taxon>
        <taxon>Dikarya</taxon>
        <taxon>Ascomycota</taxon>
        <taxon>Pezizomycotina</taxon>
        <taxon>Sordariomycetes</taxon>
        <taxon>Hypocreomycetidae</taxon>
        <taxon>Hypocreales</taxon>
        <taxon>Ophiocordycipitaceae</taxon>
        <taxon>Hirsutella</taxon>
    </lineage>
</organism>
<dbReference type="EMBL" id="JAIZPD010000005">
    <property type="protein sequence ID" value="KAH0963038.1"/>
    <property type="molecule type" value="Genomic_DNA"/>
</dbReference>
<evidence type="ECO:0000256" key="6">
    <source>
        <dbReference type="ARBA" id="ARBA00022598"/>
    </source>
</evidence>
<dbReference type="NCBIfam" id="NF003211">
    <property type="entry name" value="PRK04173.1"/>
    <property type="match status" value="1"/>
</dbReference>
<dbReference type="InterPro" id="IPR036393">
    <property type="entry name" value="AceGlu_kinase-like_sf"/>
</dbReference>
<dbReference type="RefSeq" id="XP_044720551.1">
    <property type="nucleotide sequence ID" value="XM_044864019.1"/>
</dbReference>
<dbReference type="InterPro" id="IPR036974">
    <property type="entry name" value="PUA_sf"/>
</dbReference>
<proteinExistence type="inferred from homology"/>
<dbReference type="GeneID" id="68354677"/>
<feature type="region of interest" description="Disordered" evidence="15">
    <location>
        <begin position="569"/>
        <end position="589"/>
    </location>
</feature>
<reference evidence="17" key="1">
    <citation type="submission" date="2021-09" db="EMBL/GenBank/DDBJ databases">
        <title>A high-quality genome of the endoparasitic fungus Hirsutella rhossiliensis with a comparison of Hirsutella genomes reveals transposable elements contributing to genome size variation.</title>
        <authorList>
            <person name="Lin R."/>
            <person name="Jiao Y."/>
            <person name="Sun X."/>
            <person name="Ling J."/>
            <person name="Xie B."/>
            <person name="Cheng X."/>
        </authorList>
    </citation>
    <scope>NUCLEOTIDE SEQUENCE</scope>
    <source>
        <strain evidence="17">HR02</strain>
    </source>
</reference>
<keyword evidence="5" id="KW-0963">Cytoplasm</keyword>
<dbReference type="InterPro" id="IPR027031">
    <property type="entry name" value="Gly-tRNA_synthase/POLG2"/>
</dbReference>
<evidence type="ECO:0000256" key="2">
    <source>
        <dbReference type="ARBA" id="ARBA00008226"/>
    </source>
</evidence>
<dbReference type="NCBIfam" id="TIGR01027">
    <property type="entry name" value="proB"/>
    <property type="match status" value="1"/>
</dbReference>
<evidence type="ECO:0000256" key="14">
    <source>
        <dbReference type="ARBA" id="ARBA00058014"/>
    </source>
</evidence>
<dbReference type="Pfam" id="PF00696">
    <property type="entry name" value="AA_kinase"/>
    <property type="match status" value="1"/>
</dbReference>
<dbReference type="Pfam" id="PF01472">
    <property type="entry name" value="PUA"/>
    <property type="match status" value="1"/>
</dbReference>
<comment type="function">
    <text evidence="14">Catalyzes the ATP-dependent ligation of glycine to the 3'-end of its cognate tRNA, via the formation of an aminoacyl-adenylate intermediate (Gly-AMP). Also produces diadenosine tetraphosphate (Ap4A), a universal pleiotropic signaling molecule needed for cell regulation pathways, by direct condensation of 2 ATPs. Thereby, may play a special role in Ap4A homeostasis.</text>
</comment>
<dbReference type="PROSITE" id="PS00902">
    <property type="entry name" value="GLUTAMATE_5_KINASE"/>
    <property type="match status" value="1"/>
</dbReference>
<dbReference type="CDD" id="cd21157">
    <property type="entry name" value="PUA_G5K"/>
    <property type="match status" value="1"/>
</dbReference>
<comment type="subcellular location">
    <subcellularLocation>
        <location evidence="1">Cytoplasm</location>
    </subcellularLocation>
</comment>
<evidence type="ECO:0000313" key="17">
    <source>
        <dbReference type="EMBL" id="KAH0963038.1"/>
    </source>
</evidence>
<dbReference type="GO" id="GO:0004349">
    <property type="term" value="F:glutamate 5-kinase activity"/>
    <property type="evidence" value="ECO:0007669"/>
    <property type="project" value="InterPro"/>
</dbReference>
<gene>
    <name evidence="17" type="ORF">HRG_05548</name>
</gene>
<evidence type="ECO:0000313" key="18">
    <source>
        <dbReference type="Proteomes" id="UP000824596"/>
    </source>
</evidence>